<dbReference type="EMBL" id="JAWZZT010000396">
    <property type="protein sequence ID" value="MDX7017981.1"/>
    <property type="molecule type" value="Genomic_DNA"/>
</dbReference>
<name>A0AAW9EA92_KLEAE</name>
<dbReference type="Proteomes" id="UP001279012">
    <property type="component" value="Unassembled WGS sequence"/>
</dbReference>
<feature type="non-terminal residue" evidence="1">
    <location>
        <position position="1"/>
    </location>
</feature>
<evidence type="ECO:0000313" key="1">
    <source>
        <dbReference type="EMBL" id="MDX7017981.1"/>
    </source>
</evidence>
<proteinExistence type="predicted"/>
<feature type="non-terminal residue" evidence="1">
    <location>
        <position position="110"/>
    </location>
</feature>
<comment type="caution">
    <text evidence="1">The sequence shown here is derived from an EMBL/GenBank/DDBJ whole genome shotgun (WGS) entry which is preliminary data.</text>
</comment>
<accession>A0AAW9EA92</accession>
<reference evidence="1" key="1">
    <citation type="submission" date="2023-11" db="EMBL/GenBank/DDBJ databases">
        <title>Detection of rare carbapenemases in Enterobacterales - comparison of two colorimetric and two CIM-based carbapenemase assays.</title>
        <authorList>
            <person name="Schaffarczyk L."/>
            <person name="Noster J."/>
            <person name="Stelzer Y."/>
            <person name="Sattler J."/>
            <person name="Gatermann S."/>
            <person name="Hamprecht A."/>
        </authorList>
    </citation>
    <scope>NUCLEOTIDE SEQUENCE</scope>
    <source>
        <strain evidence="1">CIM-Cont-037</strain>
    </source>
</reference>
<gene>
    <name evidence="1" type="ORF">SJ059_26470</name>
</gene>
<evidence type="ECO:0000313" key="2">
    <source>
        <dbReference type="Proteomes" id="UP001279012"/>
    </source>
</evidence>
<sequence>RIEGVWKGKTRTYDMRGKKFCVVMAGDPYTESGELFKIPDMLANRADIYNLGEVLGGMDDAFALSYIENSLTSNSVLAPLALRDLNDLYLLVDKAMGKSVSTNSLSYPYS</sequence>
<protein>
    <submittedName>
        <fullName evidence="1">Uncharacterized protein</fullName>
    </submittedName>
</protein>
<organism evidence="1 2">
    <name type="scientific">Klebsiella aerogenes</name>
    <name type="common">Enterobacter aerogenes</name>
    <dbReference type="NCBI Taxonomy" id="548"/>
    <lineage>
        <taxon>Bacteria</taxon>
        <taxon>Pseudomonadati</taxon>
        <taxon>Pseudomonadota</taxon>
        <taxon>Gammaproteobacteria</taxon>
        <taxon>Enterobacterales</taxon>
        <taxon>Enterobacteriaceae</taxon>
        <taxon>Klebsiella/Raoultella group</taxon>
        <taxon>Klebsiella</taxon>
    </lineage>
</organism>
<dbReference type="AlphaFoldDB" id="A0AAW9EA92"/>